<keyword evidence="6" id="KW-1185">Reference proteome</keyword>
<keyword evidence="3 5" id="KW-0808">Transferase</keyword>
<evidence type="ECO:0000256" key="3">
    <source>
        <dbReference type="ARBA" id="ARBA00022679"/>
    </source>
</evidence>
<comment type="caution">
    <text evidence="5">The sequence shown here is derived from an EMBL/GenBank/DDBJ whole genome shotgun (WGS) entry which is preliminary data.</text>
</comment>
<dbReference type="STRING" id="5454.A0A163D7Q4"/>
<evidence type="ECO:0000256" key="2">
    <source>
        <dbReference type="ARBA" id="ARBA00009861"/>
    </source>
</evidence>
<sequence length="500" mass="55872">MANLPAGPERVSRPDLPLSNEEDQVYPVHMLDDTTTLRGIVLTWTLCFNDVLDADRLHIALSKLLEIGDWKKLGGRLRLRNKGLEIYVPPMFSKKRPAVLYTKNTFDVAAEDHPIAKLFPKATKGASMHPGPQEFRIFATRDDAPQTLEDYLSNDTPQLSLHITTFTNATIVGLSFPHTLMDVMGQQALLRSWSLVLAGKEAEVPPLLGAREDVLISAANTSEIVEQEHTMMSKRLQGWSLLKFTMRFIWDYFWYKTVETRTICLPKQTLSDLHVQAQNELGVFGEKEEKPFISEGDVLTAWGIRAIASSLPQPRPVIPMQAINARFRLPSLLGPPGVFVQNMAINSFTFLSHELATGPLGPIALENRRRLQEQATEQHILAVLVEVQRQIKGHADPCEVIFGTSDSLLMPFSNWSRAKLFEAADFGPAVLSKGEPDLLRKNPPGTILFQHGSSIKQTPTARNFFMVVGKDHGGNCWLTGTLLPATWAVIEEELKRLQSD</sequence>
<reference evidence="5 6" key="1">
    <citation type="journal article" date="2016" name="Sci. Rep.">
        <title>Draft genome sequencing and secretome analysis of fungal phytopathogen Ascochyta rabiei provides insight into the necrotrophic effector repertoire.</title>
        <authorList>
            <person name="Verma S."/>
            <person name="Gazara R.K."/>
            <person name="Nizam S."/>
            <person name="Parween S."/>
            <person name="Chattopadhyay D."/>
            <person name="Verma P.K."/>
        </authorList>
    </citation>
    <scope>NUCLEOTIDE SEQUENCE [LARGE SCALE GENOMIC DNA]</scope>
    <source>
        <strain evidence="5 6">ArDII</strain>
    </source>
</reference>
<gene>
    <name evidence="5" type="ORF">ST47_g5870</name>
</gene>
<accession>A0A163D7Q4</accession>
<dbReference type="PANTHER" id="PTHR31896:SF69">
    <property type="entry name" value="FAMILY REGULATORY PROTEIN, PUTATIVE (AFU_ORTHOLOGUE AFUA_3G14730)-RELATED"/>
    <property type="match status" value="1"/>
</dbReference>
<protein>
    <submittedName>
        <fullName evidence="5">Transferase</fullName>
    </submittedName>
</protein>
<comment type="pathway">
    <text evidence="1">Secondary metabolite biosynthesis.</text>
</comment>
<evidence type="ECO:0000256" key="1">
    <source>
        <dbReference type="ARBA" id="ARBA00005179"/>
    </source>
</evidence>
<dbReference type="Proteomes" id="UP000076837">
    <property type="component" value="Unassembled WGS sequence"/>
</dbReference>
<organism evidence="5 6">
    <name type="scientific">Didymella rabiei</name>
    <name type="common">Chickpea ascochyta blight fungus</name>
    <name type="synonym">Mycosphaerella rabiei</name>
    <dbReference type="NCBI Taxonomy" id="5454"/>
    <lineage>
        <taxon>Eukaryota</taxon>
        <taxon>Fungi</taxon>
        <taxon>Dikarya</taxon>
        <taxon>Ascomycota</taxon>
        <taxon>Pezizomycotina</taxon>
        <taxon>Dothideomycetes</taxon>
        <taxon>Pleosporomycetidae</taxon>
        <taxon>Pleosporales</taxon>
        <taxon>Pleosporineae</taxon>
        <taxon>Didymellaceae</taxon>
        <taxon>Ascochyta</taxon>
    </lineage>
</organism>
<dbReference type="Pfam" id="PF02458">
    <property type="entry name" value="Transferase"/>
    <property type="match status" value="1"/>
</dbReference>
<dbReference type="Gene3D" id="3.30.559.10">
    <property type="entry name" value="Chloramphenicol acetyltransferase-like domain"/>
    <property type="match status" value="2"/>
</dbReference>
<dbReference type="AlphaFoldDB" id="A0A163D7Q4"/>
<comment type="similarity">
    <text evidence="2">Belongs to the plant acyltransferase family.</text>
</comment>
<evidence type="ECO:0000313" key="6">
    <source>
        <dbReference type="Proteomes" id="UP000076837"/>
    </source>
</evidence>
<proteinExistence type="inferred from homology"/>
<dbReference type="PANTHER" id="PTHR31896">
    <property type="entry name" value="FAMILY REGULATORY PROTEIN, PUTATIVE (AFU_ORTHOLOGUE AFUA_3G14730)-RELATED"/>
    <property type="match status" value="1"/>
</dbReference>
<dbReference type="InterPro" id="IPR051283">
    <property type="entry name" value="Sec_Metabolite_Acyltrans"/>
</dbReference>
<dbReference type="OrthoDB" id="21502at2759"/>
<dbReference type="GO" id="GO:0016746">
    <property type="term" value="F:acyltransferase activity"/>
    <property type="evidence" value="ECO:0007669"/>
    <property type="project" value="UniProtKB-KW"/>
</dbReference>
<dbReference type="EMBL" id="JYNV01000201">
    <property type="protein sequence ID" value="KZM22971.1"/>
    <property type="molecule type" value="Genomic_DNA"/>
</dbReference>
<evidence type="ECO:0000256" key="4">
    <source>
        <dbReference type="ARBA" id="ARBA00023315"/>
    </source>
</evidence>
<keyword evidence="4" id="KW-0012">Acyltransferase</keyword>
<dbReference type="InterPro" id="IPR023213">
    <property type="entry name" value="CAT-like_dom_sf"/>
</dbReference>
<name>A0A163D7Q4_DIDRA</name>
<evidence type="ECO:0000313" key="5">
    <source>
        <dbReference type="EMBL" id="KZM22971.1"/>
    </source>
</evidence>